<dbReference type="Gene3D" id="1.10.418.10">
    <property type="entry name" value="Calponin-like domain"/>
    <property type="match status" value="1"/>
</dbReference>
<reference evidence="7" key="1">
    <citation type="submission" date="2017-01" db="EMBL/GenBank/DDBJ databases">
        <title>Comparative genomics of anhydrobiosis in the tardigrade Hypsibius dujardini.</title>
        <authorList>
            <person name="Yoshida Y."/>
            <person name="Koutsovoulos G."/>
            <person name="Laetsch D."/>
            <person name="Stevens L."/>
            <person name="Kumar S."/>
            <person name="Horikawa D."/>
            <person name="Ishino K."/>
            <person name="Komine S."/>
            <person name="Tomita M."/>
            <person name="Blaxter M."/>
            <person name="Arakawa K."/>
        </authorList>
    </citation>
    <scope>NUCLEOTIDE SEQUENCE [LARGE SCALE GENOMIC DNA]</scope>
    <source>
        <strain evidence="7">Z151</strain>
    </source>
</reference>
<name>A0A1W0WVH6_HYPEX</name>
<dbReference type="PROSITE" id="PS50021">
    <property type="entry name" value="CH"/>
    <property type="match status" value="1"/>
</dbReference>
<dbReference type="PANTHER" id="PTHR23167:SF88">
    <property type="entry name" value="CALPONIN-HOMOLOGY (CH) DOMAIN-CONTAINING PROTEIN"/>
    <property type="match status" value="1"/>
</dbReference>
<comment type="similarity">
    <text evidence="3">Belongs to the smoothelin family.</text>
</comment>
<dbReference type="Pfam" id="PF12510">
    <property type="entry name" value="Smoothelin"/>
    <property type="match status" value="1"/>
</dbReference>
<dbReference type="OrthoDB" id="10017054at2759"/>
<protein>
    <submittedName>
        <fullName evidence="6">Smoothelin</fullName>
    </submittedName>
</protein>
<dbReference type="EMBL" id="MTYJ01000042">
    <property type="protein sequence ID" value="OQV19219.1"/>
    <property type="molecule type" value="Genomic_DNA"/>
</dbReference>
<feature type="domain" description="Calponin-homology (CH)" evidence="5">
    <location>
        <begin position="162"/>
        <end position="269"/>
    </location>
</feature>
<feature type="region of interest" description="Disordered" evidence="4">
    <location>
        <begin position="82"/>
        <end position="111"/>
    </location>
</feature>
<keyword evidence="2" id="KW-0175">Coiled coil</keyword>
<proteinExistence type="inferred from homology"/>
<dbReference type="Pfam" id="PF00307">
    <property type="entry name" value="CH"/>
    <property type="match status" value="1"/>
</dbReference>
<gene>
    <name evidence="6" type="ORF">BV898_06854</name>
</gene>
<dbReference type="InterPro" id="IPR050540">
    <property type="entry name" value="F-actin_Monoox_Mical"/>
</dbReference>
<dbReference type="AlphaFoldDB" id="A0A1W0WVH6"/>
<comment type="caution">
    <text evidence="6">The sequence shown here is derived from an EMBL/GenBank/DDBJ whole genome shotgun (WGS) entry which is preliminary data.</text>
</comment>
<dbReference type="SMART" id="SM00033">
    <property type="entry name" value="CH"/>
    <property type="match status" value="1"/>
</dbReference>
<accession>A0A1W0WVH6</accession>
<sequence>MGLPDLAAIADESVLQQMLDNASDFDERKAIRGRIREIKEDNRKKMDERMKKSDGAREEMLKFKVQQAEDAKQRYLSMYNDAAKTGDGSSSKQWNTDTYKSGETTATTPRPAAVAVKVAGGSKAPPSASAARNAFKQADKANNPQNQGLSAPAAKPVQRSPTAIKDMLLQWAAKMTEGYPNVSVTNFSGSWANGLAFCALVHHFFPDAFDFNALDPANRKHNLGLAFKSAEELADISPLLEVDDMLMMKDKPDWKCVFCYVQALYRGLHQRTPP</sequence>
<evidence type="ECO:0000256" key="3">
    <source>
        <dbReference type="ARBA" id="ARBA00061655"/>
    </source>
</evidence>
<evidence type="ECO:0000256" key="2">
    <source>
        <dbReference type="ARBA" id="ARBA00023054"/>
    </source>
</evidence>
<evidence type="ECO:0000259" key="5">
    <source>
        <dbReference type="PROSITE" id="PS50021"/>
    </source>
</evidence>
<keyword evidence="7" id="KW-1185">Reference proteome</keyword>
<dbReference type="Proteomes" id="UP000192578">
    <property type="component" value="Unassembled WGS sequence"/>
</dbReference>
<evidence type="ECO:0000313" key="6">
    <source>
        <dbReference type="EMBL" id="OQV19219.1"/>
    </source>
</evidence>
<dbReference type="SUPFAM" id="SSF47576">
    <property type="entry name" value="Calponin-homology domain, CH-domain"/>
    <property type="match status" value="1"/>
</dbReference>
<evidence type="ECO:0000313" key="7">
    <source>
        <dbReference type="Proteomes" id="UP000192578"/>
    </source>
</evidence>
<dbReference type="CDD" id="cd21200">
    <property type="entry name" value="CH_SMTN-like"/>
    <property type="match status" value="1"/>
</dbReference>
<dbReference type="InterPro" id="IPR022189">
    <property type="entry name" value="SMTN"/>
</dbReference>
<dbReference type="PANTHER" id="PTHR23167">
    <property type="entry name" value="CALPONIN HOMOLOGY DOMAIN-CONTAINING PROTEIN DDB_G0272472-RELATED"/>
    <property type="match status" value="1"/>
</dbReference>
<feature type="compositionally biased region" description="Polar residues" evidence="4">
    <location>
        <begin position="87"/>
        <end position="103"/>
    </location>
</feature>
<dbReference type="InterPro" id="IPR001715">
    <property type="entry name" value="CH_dom"/>
</dbReference>
<dbReference type="FunFam" id="1.10.418.10:FF:000009">
    <property type="entry name" value="smoothelin isoform X2"/>
    <property type="match status" value="1"/>
</dbReference>
<evidence type="ECO:0000256" key="4">
    <source>
        <dbReference type="SAM" id="MobiDB-lite"/>
    </source>
</evidence>
<dbReference type="InterPro" id="IPR036872">
    <property type="entry name" value="CH_dom_sf"/>
</dbReference>
<organism evidence="6 7">
    <name type="scientific">Hypsibius exemplaris</name>
    <name type="common">Freshwater tardigrade</name>
    <dbReference type="NCBI Taxonomy" id="2072580"/>
    <lineage>
        <taxon>Eukaryota</taxon>
        <taxon>Metazoa</taxon>
        <taxon>Ecdysozoa</taxon>
        <taxon>Tardigrada</taxon>
        <taxon>Eutardigrada</taxon>
        <taxon>Parachela</taxon>
        <taxon>Hypsibioidea</taxon>
        <taxon>Hypsibiidae</taxon>
        <taxon>Hypsibius</taxon>
    </lineage>
</organism>
<evidence type="ECO:0000256" key="1">
    <source>
        <dbReference type="ARBA" id="ARBA00022553"/>
    </source>
</evidence>
<keyword evidence="1" id="KW-0597">Phosphoprotein</keyword>